<proteinExistence type="predicted"/>
<dbReference type="GeneID" id="303297431"/>
<reference evidence="3" key="1">
    <citation type="journal article" date="2019" name="Int. J. Syst. Evol. Microbiol.">
        <title>The Global Catalogue of Microorganisms (GCM) 10K type strain sequencing project: providing services to taxonomists for standard genome sequencing and annotation.</title>
        <authorList>
            <consortium name="The Broad Institute Genomics Platform"/>
            <consortium name="The Broad Institute Genome Sequencing Center for Infectious Disease"/>
            <person name="Wu L."/>
            <person name="Ma J."/>
        </authorList>
    </citation>
    <scope>NUCLEOTIDE SEQUENCE [LARGE SCALE GENOMIC DNA]</scope>
    <source>
        <strain evidence="3">CGMCC 1.16455</strain>
    </source>
</reference>
<sequence>MTSGRTLIIAVDGLDEQDLPHLAERASLRGGLFGGVSEGPSGAATRLQIPPGGSTESVPTLLSLVTGTSPARAGVTTQHPFSTGPATARSDWYADSLRVPTLFDQAREQGLVTAALQWPATAGADIDLCLPLTEDPHRYRHRWEMAEATSSPRMVAEHLTARREAGVQLSQVPPDDLVAEIAADCLRLGPVDLLALRLTGLGSVRRRAGMTGPDPSRALADTIDALDQVLTSFAPDDADRVVLVPGRPLVPTDLRVHPNAVLAERGLLRADGPRLQDVRALVWPDGPRGVLHVRRDEGEAVRESALAALTDLVDLARRNDLAAQEADDRRDDLPRLSLRRVDGGAGASAETDVIAVLEGSPGTVLGLSATRRSLVDGGDPYDDGPRAATDPSARTVAVARGPGLPTSDVEGSWADLGVTLARAIGVELPAATTQGMRPI</sequence>
<name>A0ABW0FH70_9MICO</name>
<comment type="caution">
    <text evidence="2">The sequence shown here is derived from an EMBL/GenBank/DDBJ whole genome shotgun (WGS) entry which is preliminary data.</text>
</comment>
<dbReference type="InterPro" id="IPR017850">
    <property type="entry name" value="Alkaline_phosphatase_core_sf"/>
</dbReference>
<evidence type="ECO:0000313" key="3">
    <source>
        <dbReference type="Proteomes" id="UP001595937"/>
    </source>
</evidence>
<accession>A0ABW0FH70</accession>
<keyword evidence="3" id="KW-1185">Reference proteome</keyword>
<protein>
    <submittedName>
        <fullName evidence="2">Alkaline phosphatase family protein</fullName>
    </submittedName>
</protein>
<dbReference type="Gene3D" id="3.40.720.10">
    <property type="entry name" value="Alkaline Phosphatase, subunit A"/>
    <property type="match status" value="1"/>
</dbReference>
<dbReference type="InterPro" id="IPR002591">
    <property type="entry name" value="Phosphodiest/P_Trfase"/>
</dbReference>
<dbReference type="SUPFAM" id="SSF53649">
    <property type="entry name" value="Alkaline phosphatase-like"/>
    <property type="match status" value="1"/>
</dbReference>
<evidence type="ECO:0000313" key="2">
    <source>
        <dbReference type="EMBL" id="MFC5297404.1"/>
    </source>
</evidence>
<evidence type="ECO:0000256" key="1">
    <source>
        <dbReference type="SAM" id="MobiDB-lite"/>
    </source>
</evidence>
<gene>
    <name evidence="2" type="ORF">ACFPK8_07755</name>
</gene>
<feature type="region of interest" description="Disordered" evidence="1">
    <location>
        <begin position="376"/>
        <end position="395"/>
    </location>
</feature>
<dbReference type="RefSeq" id="WP_193115726.1">
    <property type="nucleotide sequence ID" value="NZ_BAAAIR010000038.1"/>
</dbReference>
<dbReference type="Pfam" id="PF01663">
    <property type="entry name" value="Phosphodiest"/>
    <property type="match status" value="1"/>
</dbReference>
<organism evidence="2 3">
    <name type="scientific">Brachybacterium tyrofermentans</name>
    <dbReference type="NCBI Taxonomy" id="47848"/>
    <lineage>
        <taxon>Bacteria</taxon>
        <taxon>Bacillati</taxon>
        <taxon>Actinomycetota</taxon>
        <taxon>Actinomycetes</taxon>
        <taxon>Micrococcales</taxon>
        <taxon>Dermabacteraceae</taxon>
        <taxon>Brachybacterium</taxon>
    </lineage>
</organism>
<dbReference type="EMBL" id="JBHSLN010000020">
    <property type="protein sequence ID" value="MFC5297404.1"/>
    <property type="molecule type" value="Genomic_DNA"/>
</dbReference>
<dbReference type="Proteomes" id="UP001595937">
    <property type="component" value="Unassembled WGS sequence"/>
</dbReference>